<evidence type="ECO:0000256" key="7">
    <source>
        <dbReference type="SAM" id="SignalP"/>
    </source>
</evidence>
<dbReference type="InterPro" id="IPR050490">
    <property type="entry name" value="Bact_solute-bd_prot1"/>
</dbReference>
<dbReference type="EMBL" id="MPTD01000001">
    <property type="protein sequence ID" value="OMD55938.1"/>
    <property type="molecule type" value="Genomic_DNA"/>
</dbReference>
<keyword evidence="4" id="KW-0564">Palmitate</keyword>
<sequence>MNLNRRWVLTLLAMIVVLSGCSSSSVGSGTEGTSNEQSGQDGKKIEIATMAVTPYLEEAVKQYKKIRPDIQIDIKEYLARPQTNEDGMSQSGEAFSKGDVEKYIQTVSTQMMSGKGADMIVMNDLPQDKYVAKNMLTNFYDLMDKDADFDRNQYYQNIFEGSQDGNGLYAMPFSFVIDALTGNTELLEQANIKIDDQTWTWDEFKDISKKLKGKVGEDYFAFVNLFPIQMLAEYIEANYDKLIDQGQANFDSDLFRDMMKQIKSMYDEGVLSNDFTYDYTKTLFNNANLFDPIGGLSQVLDPKLKIYQKPTVNGKYSGTSFKSYFTLGINSKSKVQDEAWNFIKFMLSEEMQSSSVVQGFAMHKGAVEKQLNDAKQQAVAGTLPLLEQKFDTETVESKIQELHQLLDGASRNLSSDHKVVSIAIEEFDSYMSGQKSAEDVSKLIQNRVNTYINE</sequence>
<dbReference type="PANTHER" id="PTHR43649">
    <property type="entry name" value="ARABINOSE-BINDING PROTEIN-RELATED"/>
    <property type="match status" value="1"/>
</dbReference>
<feature type="chain" id="PRO_5046011573" description="ABC transporter substrate-binding protein" evidence="7">
    <location>
        <begin position="25"/>
        <end position="454"/>
    </location>
</feature>
<keyword evidence="3" id="KW-0472">Membrane</keyword>
<dbReference type="Proteomes" id="UP000187313">
    <property type="component" value="Unassembled WGS sequence"/>
</dbReference>
<evidence type="ECO:0000256" key="2">
    <source>
        <dbReference type="ARBA" id="ARBA00022729"/>
    </source>
</evidence>
<evidence type="ECO:0000256" key="1">
    <source>
        <dbReference type="ARBA" id="ARBA00022475"/>
    </source>
</evidence>
<evidence type="ECO:0000256" key="3">
    <source>
        <dbReference type="ARBA" id="ARBA00023136"/>
    </source>
</evidence>
<dbReference type="InterPro" id="IPR006059">
    <property type="entry name" value="SBP"/>
</dbReference>
<proteinExistence type="predicted"/>
<keyword evidence="5" id="KW-0449">Lipoprotein</keyword>
<dbReference type="PANTHER" id="PTHR43649:SF33">
    <property type="entry name" value="POLYGALACTURONAN_RHAMNOGALACTURONAN-BINDING PROTEIN YTCQ"/>
    <property type="match status" value="1"/>
</dbReference>
<organism evidence="8 9">
    <name type="scientific">Paenibacillus odorifer</name>
    <dbReference type="NCBI Taxonomy" id="189426"/>
    <lineage>
        <taxon>Bacteria</taxon>
        <taxon>Bacillati</taxon>
        <taxon>Bacillota</taxon>
        <taxon>Bacilli</taxon>
        <taxon>Bacillales</taxon>
        <taxon>Paenibacillaceae</taxon>
        <taxon>Paenibacillus</taxon>
    </lineage>
</organism>
<evidence type="ECO:0008006" key="10">
    <source>
        <dbReference type="Google" id="ProtNLM"/>
    </source>
</evidence>
<accession>A0ABX3HWQ8</accession>
<gene>
    <name evidence="8" type="ORF">BSK51_01965</name>
</gene>
<keyword evidence="2 7" id="KW-0732">Signal</keyword>
<feature type="region of interest" description="Disordered" evidence="6">
    <location>
        <begin position="23"/>
        <end position="42"/>
    </location>
</feature>
<comment type="caution">
    <text evidence="8">The sequence shown here is derived from an EMBL/GenBank/DDBJ whole genome shotgun (WGS) entry which is preliminary data.</text>
</comment>
<dbReference type="SUPFAM" id="SSF53850">
    <property type="entry name" value="Periplasmic binding protein-like II"/>
    <property type="match status" value="1"/>
</dbReference>
<feature type="compositionally biased region" description="Low complexity" evidence="6">
    <location>
        <begin position="23"/>
        <end position="34"/>
    </location>
</feature>
<reference evidence="8 9" key="1">
    <citation type="submission" date="2016-10" db="EMBL/GenBank/DDBJ databases">
        <title>Paenibacillus species isolates.</title>
        <authorList>
            <person name="Beno S.M."/>
        </authorList>
    </citation>
    <scope>NUCLEOTIDE SEQUENCE [LARGE SCALE GENOMIC DNA]</scope>
    <source>
        <strain evidence="8 9">FSL R5-0923</strain>
    </source>
</reference>
<evidence type="ECO:0000256" key="4">
    <source>
        <dbReference type="ARBA" id="ARBA00023139"/>
    </source>
</evidence>
<dbReference type="Gene3D" id="3.40.190.10">
    <property type="entry name" value="Periplasmic binding protein-like II"/>
    <property type="match status" value="1"/>
</dbReference>
<name>A0ABX3HWQ8_9BACL</name>
<evidence type="ECO:0000256" key="5">
    <source>
        <dbReference type="ARBA" id="ARBA00023288"/>
    </source>
</evidence>
<keyword evidence="1" id="KW-1003">Cell membrane</keyword>
<dbReference type="Pfam" id="PF01547">
    <property type="entry name" value="SBP_bac_1"/>
    <property type="match status" value="1"/>
</dbReference>
<protein>
    <recommendedName>
        <fullName evidence="10">ABC transporter substrate-binding protein</fullName>
    </recommendedName>
</protein>
<keyword evidence="9" id="KW-1185">Reference proteome</keyword>
<evidence type="ECO:0000313" key="9">
    <source>
        <dbReference type="Proteomes" id="UP000187313"/>
    </source>
</evidence>
<evidence type="ECO:0000313" key="8">
    <source>
        <dbReference type="EMBL" id="OMD55938.1"/>
    </source>
</evidence>
<feature type="signal peptide" evidence="7">
    <location>
        <begin position="1"/>
        <end position="24"/>
    </location>
</feature>
<dbReference type="PROSITE" id="PS51257">
    <property type="entry name" value="PROKAR_LIPOPROTEIN"/>
    <property type="match status" value="1"/>
</dbReference>
<evidence type="ECO:0000256" key="6">
    <source>
        <dbReference type="SAM" id="MobiDB-lite"/>
    </source>
</evidence>